<proteinExistence type="predicted"/>
<dbReference type="VEuPathDB" id="VectorBase:ACUA004232"/>
<accession>A0A182LXC3</accession>
<evidence type="ECO:0000313" key="3">
    <source>
        <dbReference type="Proteomes" id="UP000075883"/>
    </source>
</evidence>
<feature type="region of interest" description="Disordered" evidence="1">
    <location>
        <begin position="89"/>
        <end position="145"/>
    </location>
</feature>
<sequence>MFERASIIRTFINAAYHHASFSCWPQLRIDYGRFETSTPIVATFDSTSSRGVSQRCSGNVNNHSTMYPNGNNLLLHSRHNTPTVRVRIPPSPSSSAAEMKVKPNRNSIHGTLSNNSSSYVSCDTPMTGTNEGGRMYNAKRRNDND</sequence>
<dbReference type="EnsemblMetazoa" id="ACUA004232-RA">
    <property type="protein sequence ID" value="ACUA004232-PA"/>
    <property type="gene ID" value="ACUA004232"/>
</dbReference>
<dbReference type="EMBL" id="AXCM01002144">
    <property type="status" value="NOT_ANNOTATED_CDS"/>
    <property type="molecule type" value="Genomic_DNA"/>
</dbReference>
<dbReference type="Proteomes" id="UP000075883">
    <property type="component" value="Unassembled WGS sequence"/>
</dbReference>
<dbReference type="AlphaFoldDB" id="A0A182LXC3"/>
<name>A0A182LXC3_9DIPT</name>
<reference evidence="3" key="1">
    <citation type="submission" date="2013-09" db="EMBL/GenBank/DDBJ databases">
        <title>The Genome Sequence of Anopheles culicifacies species A.</title>
        <authorList>
            <consortium name="The Broad Institute Genomics Platform"/>
            <person name="Neafsey D.E."/>
            <person name="Besansky N."/>
            <person name="Howell P."/>
            <person name="Walton C."/>
            <person name="Young S.K."/>
            <person name="Zeng Q."/>
            <person name="Gargeya S."/>
            <person name="Fitzgerald M."/>
            <person name="Haas B."/>
            <person name="Abouelleil A."/>
            <person name="Allen A.W."/>
            <person name="Alvarado L."/>
            <person name="Arachchi H.M."/>
            <person name="Berlin A.M."/>
            <person name="Chapman S.B."/>
            <person name="Gainer-Dewar J."/>
            <person name="Goldberg J."/>
            <person name="Griggs A."/>
            <person name="Gujja S."/>
            <person name="Hansen M."/>
            <person name="Howarth C."/>
            <person name="Imamovic A."/>
            <person name="Ireland A."/>
            <person name="Larimer J."/>
            <person name="McCowan C."/>
            <person name="Murphy C."/>
            <person name="Pearson M."/>
            <person name="Poon T.W."/>
            <person name="Priest M."/>
            <person name="Roberts A."/>
            <person name="Saif S."/>
            <person name="Shea T."/>
            <person name="Sisk P."/>
            <person name="Sykes S."/>
            <person name="Wortman J."/>
            <person name="Nusbaum C."/>
            <person name="Birren B."/>
        </authorList>
    </citation>
    <scope>NUCLEOTIDE SEQUENCE [LARGE SCALE GENOMIC DNA]</scope>
    <source>
        <strain evidence="3">A-37</strain>
    </source>
</reference>
<evidence type="ECO:0000256" key="1">
    <source>
        <dbReference type="SAM" id="MobiDB-lite"/>
    </source>
</evidence>
<dbReference type="PROSITE" id="PS51257">
    <property type="entry name" value="PROKAR_LIPOPROTEIN"/>
    <property type="match status" value="1"/>
</dbReference>
<protein>
    <submittedName>
        <fullName evidence="2">Uncharacterized protein</fullName>
    </submittedName>
</protein>
<reference evidence="2" key="2">
    <citation type="submission" date="2020-05" db="UniProtKB">
        <authorList>
            <consortium name="EnsemblMetazoa"/>
        </authorList>
    </citation>
    <scope>IDENTIFICATION</scope>
    <source>
        <strain evidence="2">A-37</strain>
    </source>
</reference>
<keyword evidence="3" id="KW-1185">Reference proteome</keyword>
<organism evidence="2 3">
    <name type="scientific">Anopheles culicifacies</name>
    <dbReference type="NCBI Taxonomy" id="139723"/>
    <lineage>
        <taxon>Eukaryota</taxon>
        <taxon>Metazoa</taxon>
        <taxon>Ecdysozoa</taxon>
        <taxon>Arthropoda</taxon>
        <taxon>Hexapoda</taxon>
        <taxon>Insecta</taxon>
        <taxon>Pterygota</taxon>
        <taxon>Neoptera</taxon>
        <taxon>Endopterygota</taxon>
        <taxon>Diptera</taxon>
        <taxon>Nematocera</taxon>
        <taxon>Culicoidea</taxon>
        <taxon>Culicidae</taxon>
        <taxon>Anophelinae</taxon>
        <taxon>Anopheles</taxon>
        <taxon>culicifacies species complex</taxon>
    </lineage>
</organism>
<evidence type="ECO:0000313" key="2">
    <source>
        <dbReference type="EnsemblMetazoa" id="ACUA004232-PA"/>
    </source>
</evidence>
<feature type="compositionally biased region" description="Polar residues" evidence="1">
    <location>
        <begin position="104"/>
        <end position="129"/>
    </location>
</feature>